<organism evidence="2 3">
    <name type="scientific">Linum tenue</name>
    <dbReference type="NCBI Taxonomy" id="586396"/>
    <lineage>
        <taxon>Eukaryota</taxon>
        <taxon>Viridiplantae</taxon>
        <taxon>Streptophyta</taxon>
        <taxon>Embryophyta</taxon>
        <taxon>Tracheophyta</taxon>
        <taxon>Spermatophyta</taxon>
        <taxon>Magnoliopsida</taxon>
        <taxon>eudicotyledons</taxon>
        <taxon>Gunneridae</taxon>
        <taxon>Pentapetalae</taxon>
        <taxon>rosids</taxon>
        <taxon>fabids</taxon>
        <taxon>Malpighiales</taxon>
        <taxon>Linaceae</taxon>
        <taxon>Linum</taxon>
    </lineage>
</organism>
<name>A0AAV0HBP7_9ROSI</name>
<dbReference type="PANTHER" id="PTHR37614:SF2">
    <property type="entry name" value="OS02G0121400 PROTEIN"/>
    <property type="match status" value="1"/>
</dbReference>
<reference evidence="2" key="1">
    <citation type="submission" date="2022-08" db="EMBL/GenBank/DDBJ databases">
        <authorList>
            <person name="Gutierrez-Valencia J."/>
        </authorList>
    </citation>
    <scope>NUCLEOTIDE SEQUENCE</scope>
</reference>
<feature type="compositionally biased region" description="Low complexity" evidence="1">
    <location>
        <begin position="58"/>
        <end position="78"/>
    </location>
</feature>
<protein>
    <submittedName>
        <fullName evidence="2">Uncharacterized protein</fullName>
    </submittedName>
</protein>
<evidence type="ECO:0000256" key="1">
    <source>
        <dbReference type="SAM" id="MobiDB-lite"/>
    </source>
</evidence>
<keyword evidence="3" id="KW-1185">Reference proteome</keyword>
<dbReference type="PANTHER" id="PTHR37614">
    <property type="entry name" value="OS02G0121400 PROTEIN"/>
    <property type="match status" value="1"/>
</dbReference>
<dbReference type="EMBL" id="CAMGYJ010000002">
    <property type="protein sequence ID" value="CAI0382694.1"/>
    <property type="molecule type" value="Genomic_DNA"/>
</dbReference>
<evidence type="ECO:0000313" key="3">
    <source>
        <dbReference type="Proteomes" id="UP001154282"/>
    </source>
</evidence>
<feature type="region of interest" description="Disordered" evidence="1">
    <location>
        <begin position="52"/>
        <end position="135"/>
    </location>
</feature>
<feature type="compositionally biased region" description="Basic and acidic residues" evidence="1">
    <location>
        <begin position="81"/>
        <end position="100"/>
    </location>
</feature>
<sequence length="343" mass="37802">MKQENSCSLPAYFEEHEYEVASILLDLPLLIARSKSVVASSNHSIPLFWSGKRKRSSLSRGGRIDSSPLSPSPSLQQPTAAEDKISAVRGEPKPKVKKADSPTTPLSLSLSEAEESGEKPARCKRRGSLAVSKKSRKDLMEKVAESEEQGKVLQKEIENVTRYYKILEEENSKLKAIERQLRLGKEEGRPGLTKAQYAQPRAGSFAVNENGGGELQSRKVWFVAPCSSSCSSSGYNNYGSGIGIDLNSESENLGVCFPVGEGRWDPILGDSWRRPIDDLVLRAAAAAAAQARKRRVDKMKEKERRRGLNFRGGSGGGSSSRRVKQKETNLSVQDIWAEKLDFF</sequence>
<comment type="caution">
    <text evidence="2">The sequence shown here is derived from an EMBL/GenBank/DDBJ whole genome shotgun (WGS) entry which is preliminary data.</text>
</comment>
<accession>A0AAV0HBP7</accession>
<dbReference type="Proteomes" id="UP001154282">
    <property type="component" value="Unassembled WGS sequence"/>
</dbReference>
<feature type="region of interest" description="Disordered" evidence="1">
    <location>
        <begin position="292"/>
        <end position="326"/>
    </location>
</feature>
<dbReference type="AlphaFoldDB" id="A0AAV0HBP7"/>
<gene>
    <name evidence="2" type="ORF">LITE_LOCUS3656</name>
</gene>
<evidence type="ECO:0000313" key="2">
    <source>
        <dbReference type="EMBL" id="CAI0382694.1"/>
    </source>
</evidence>
<proteinExistence type="predicted"/>